<evidence type="ECO:0000259" key="5">
    <source>
        <dbReference type="PROSITE" id="PS51078"/>
    </source>
</evidence>
<dbReference type="Gene3D" id="3.30.450.40">
    <property type="match status" value="1"/>
</dbReference>
<reference evidence="6 7" key="1">
    <citation type="submission" date="2016-10" db="EMBL/GenBank/DDBJ databases">
        <authorList>
            <person name="de Groot N.N."/>
        </authorList>
    </citation>
    <scope>NUCLEOTIDE SEQUENCE [LARGE SCALE GENOMIC DNA]</scope>
    <source>
        <strain evidence="6 7">DSM 2698</strain>
    </source>
</reference>
<dbReference type="PROSITE" id="PS51078">
    <property type="entry name" value="ICLR_ED"/>
    <property type="match status" value="1"/>
</dbReference>
<dbReference type="InterPro" id="IPR036388">
    <property type="entry name" value="WH-like_DNA-bd_sf"/>
</dbReference>
<dbReference type="AlphaFoldDB" id="A0A1G5MEL2"/>
<dbReference type="GO" id="GO:0045892">
    <property type="term" value="P:negative regulation of DNA-templated transcription"/>
    <property type="evidence" value="ECO:0007669"/>
    <property type="project" value="TreeGrafter"/>
</dbReference>
<evidence type="ECO:0000313" key="6">
    <source>
        <dbReference type="EMBL" id="SCZ23121.1"/>
    </source>
</evidence>
<protein>
    <submittedName>
        <fullName evidence="6">Transcriptional regulator, IclR family</fullName>
    </submittedName>
</protein>
<dbReference type="InterPro" id="IPR050707">
    <property type="entry name" value="HTH_MetabolicPath_Reg"/>
</dbReference>
<organism evidence="6 7">
    <name type="scientific">Afifella marina DSM 2698</name>
    <dbReference type="NCBI Taxonomy" id="1120955"/>
    <lineage>
        <taxon>Bacteria</taxon>
        <taxon>Pseudomonadati</taxon>
        <taxon>Pseudomonadota</taxon>
        <taxon>Alphaproteobacteria</taxon>
        <taxon>Hyphomicrobiales</taxon>
        <taxon>Afifellaceae</taxon>
        <taxon>Afifella</taxon>
    </lineage>
</organism>
<dbReference type="Proteomes" id="UP000199347">
    <property type="component" value="Unassembled WGS sequence"/>
</dbReference>
<dbReference type="InterPro" id="IPR005471">
    <property type="entry name" value="Tscrpt_reg_IclR_N"/>
</dbReference>
<evidence type="ECO:0000256" key="3">
    <source>
        <dbReference type="ARBA" id="ARBA00023163"/>
    </source>
</evidence>
<dbReference type="EMBL" id="FMVW01000001">
    <property type="protein sequence ID" value="SCZ23121.1"/>
    <property type="molecule type" value="Genomic_DNA"/>
</dbReference>
<dbReference type="PANTHER" id="PTHR30136:SF35">
    <property type="entry name" value="HTH-TYPE TRANSCRIPTIONAL REGULATOR RV1719"/>
    <property type="match status" value="1"/>
</dbReference>
<evidence type="ECO:0000259" key="4">
    <source>
        <dbReference type="PROSITE" id="PS51077"/>
    </source>
</evidence>
<dbReference type="InterPro" id="IPR014757">
    <property type="entry name" value="Tscrpt_reg_IclR_C"/>
</dbReference>
<evidence type="ECO:0000313" key="7">
    <source>
        <dbReference type="Proteomes" id="UP000199347"/>
    </source>
</evidence>
<dbReference type="SUPFAM" id="SSF55781">
    <property type="entry name" value="GAF domain-like"/>
    <property type="match status" value="1"/>
</dbReference>
<dbReference type="Gene3D" id="1.10.10.10">
    <property type="entry name" value="Winged helix-like DNA-binding domain superfamily/Winged helix DNA-binding domain"/>
    <property type="match status" value="1"/>
</dbReference>
<dbReference type="GO" id="GO:0003700">
    <property type="term" value="F:DNA-binding transcription factor activity"/>
    <property type="evidence" value="ECO:0007669"/>
    <property type="project" value="TreeGrafter"/>
</dbReference>
<dbReference type="InterPro" id="IPR029016">
    <property type="entry name" value="GAF-like_dom_sf"/>
</dbReference>
<dbReference type="GO" id="GO:0003677">
    <property type="term" value="F:DNA binding"/>
    <property type="evidence" value="ECO:0007669"/>
    <property type="project" value="UniProtKB-KW"/>
</dbReference>
<evidence type="ECO:0000256" key="2">
    <source>
        <dbReference type="ARBA" id="ARBA00023125"/>
    </source>
</evidence>
<dbReference type="STRING" id="1120955.SAMN03080610_00492"/>
<feature type="domain" description="HTH iclR-type" evidence="4">
    <location>
        <begin position="16"/>
        <end position="78"/>
    </location>
</feature>
<dbReference type="PROSITE" id="PS51077">
    <property type="entry name" value="HTH_ICLR"/>
    <property type="match status" value="1"/>
</dbReference>
<feature type="domain" description="IclR-ED" evidence="5">
    <location>
        <begin position="79"/>
        <end position="260"/>
    </location>
</feature>
<dbReference type="Pfam" id="PF09339">
    <property type="entry name" value="HTH_IclR"/>
    <property type="match status" value="1"/>
</dbReference>
<keyword evidence="2" id="KW-0238">DNA-binding</keyword>
<dbReference type="PANTHER" id="PTHR30136">
    <property type="entry name" value="HELIX-TURN-HELIX TRANSCRIPTIONAL REGULATOR, ICLR FAMILY"/>
    <property type="match status" value="1"/>
</dbReference>
<keyword evidence="1" id="KW-0805">Transcription regulation</keyword>
<keyword evidence="7" id="KW-1185">Reference proteome</keyword>
<dbReference type="RefSeq" id="WP_244514383.1">
    <property type="nucleotide sequence ID" value="NZ_FMVW01000001.1"/>
</dbReference>
<accession>A0A1G5MEL2</accession>
<dbReference type="InterPro" id="IPR036390">
    <property type="entry name" value="WH_DNA-bd_sf"/>
</dbReference>
<gene>
    <name evidence="6" type="ORF">SAMN03080610_00492</name>
</gene>
<name>A0A1G5MEL2_AFIMA</name>
<dbReference type="Pfam" id="PF01614">
    <property type="entry name" value="IclR_C"/>
    <property type="match status" value="1"/>
</dbReference>
<dbReference type="SMART" id="SM00346">
    <property type="entry name" value="HTH_ICLR"/>
    <property type="match status" value="1"/>
</dbReference>
<keyword evidence="3" id="KW-0804">Transcription</keyword>
<sequence>MSTQAQKGRKTNPLMVQSVAKAFRVLQAFDSKHPSMSLSEIAEQTNMDLSAAQRFAYTLQHLGYLTKNPVTRQFSLALKTLDLGYNYRQSSELVGRAMPVLQHLSKQTEETVNLTILDGTEIVYIARIQSRHVLNADVTTGTRLPAYCMSPGRAILSQMSEEDARAVIAKSDLQMHTPATVTDPDRLMQLIAEVRVQGYAVCFEELYRGDASIAAPIIGPGDKVTGAVSIATSLARFSPEEVTENYANLIIAAGRSISIP</sequence>
<proteinExistence type="predicted"/>
<evidence type="ECO:0000256" key="1">
    <source>
        <dbReference type="ARBA" id="ARBA00023015"/>
    </source>
</evidence>
<dbReference type="SUPFAM" id="SSF46785">
    <property type="entry name" value="Winged helix' DNA-binding domain"/>
    <property type="match status" value="1"/>
</dbReference>